<keyword evidence="3 5" id="KW-0963">Cytoplasm</keyword>
<comment type="subcellular location">
    <subcellularLocation>
        <location evidence="5">Cytoplasm</location>
    </subcellularLocation>
</comment>
<dbReference type="PANTHER" id="PTHR43116">
    <property type="entry name" value="PEPTIDE CHAIN RELEASE FACTOR 2"/>
    <property type="match status" value="1"/>
</dbReference>
<accession>A0A2U2XCX9</accession>
<name>A0A2U2XCX9_9FLAO</name>
<reference evidence="8 9" key="2">
    <citation type="submission" date="2018-05" db="EMBL/GenBank/DDBJ databases">
        <authorList>
            <person name="Lanie J.A."/>
            <person name="Ng W.-L."/>
            <person name="Kazmierczak K.M."/>
            <person name="Andrzejewski T.M."/>
            <person name="Davidsen T.M."/>
            <person name="Wayne K.J."/>
            <person name="Tettelin H."/>
            <person name="Glass J.I."/>
            <person name="Rusch D."/>
            <person name="Podicherti R."/>
            <person name="Tsui H.-C.T."/>
            <person name="Winkler M.E."/>
        </authorList>
    </citation>
    <scope>NUCLEOTIDE SEQUENCE [LARGE SCALE GENOMIC DNA]</scope>
    <source>
        <strain evidence="8 9">C305</strain>
    </source>
</reference>
<dbReference type="Pfam" id="PF03462">
    <property type="entry name" value="PCRF"/>
    <property type="match status" value="1"/>
</dbReference>
<dbReference type="HAMAP" id="MF_00094">
    <property type="entry name" value="Rel_fac_2"/>
    <property type="match status" value="1"/>
</dbReference>
<dbReference type="InterPro" id="IPR000352">
    <property type="entry name" value="Pep_chain_release_fac_I"/>
</dbReference>
<dbReference type="AlphaFoldDB" id="A0A2U2XCX9"/>
<dbReference type="GO" id="GO:0016149">
    <property type="term" value="F:translation release factor activity, codon specific"/>
    <property type="evidence" value="ECO:0007669"/>
    <property type="project" value="UniProtKB-UniRule"/>
</dbReference>
<dbReference type="InterPro" id="IPR045853">
    <property type="entry name" value="Pep_chain_release_fac_I_sf"/>
</dbReference>
<dbReference type="Gene3D" id="3.30.160.20">
    <property type="match status" value="1"/>
</dbReference>
<dbReference type="EMBL" id="QFRJ01000005">
    <property type="protein sequence ID" value="PWH85654.1"/>
    <property type="molecule type" value="Genomic_DNA"/>
</dbReference>
<protein>
    <recommendedName>
        <fullName evidence="5 6">Peptide chain release factor 2</fullName>
        <shortName evidence="5">RF-2</shortName>
    </recommendedName>
</protein>
<comment type="function">
    <text evidence="5">Peptide chain release factor 2 directs the termination of translation in response to the peptide chain termination codons UGA and UAA.</text>
</comment>
<dbReference type="PANTHER" id="PTHR43116:SF3">
    <property type="entry name" value="CLASS I PEPTIDE CHAIN RELEASE FACTOR"/>
    <property type="match status" value="1"/>
</dbReference>
<organism evidence="8 9">
    <name type="scientific">Brumimicrobium oceani</name>
    <dbReference type="NCBI Taxonomy" id="2100725"/>
    <lineage>
        <taxon>Bacteria</taxon>
        <taxon>Pseudomonadati</taxon>
        <taxon>Bacteroidota</taxon>
        <taxon>Flavobacteriia</taxon>
        <taxon>Flavobacteriales</taxon>
        <taxon>Crocinitomicaceae</taxon>
        <taxon>Brumimicrobium</taxon>
    </lineage>
</organism>
<evidence type="ECO:0000256" key="3">
    <source>
        <dbReference type="ARBA" id="ARBA00022490"/>
    </source>
</evidence>
<dbReference type="SUPFAM" id="SSF75620">
    <property type="entry name" value="Release factor"/>
    <property type="match status" value="1"/>
</dbReference>
<proteinExistence type="inferred from homology"/>
<dbReference type="RefSeq" id="WP_109359359.1">
    <property type="nucleotide sequence ID" value="NZ_QFRJ01000005.1"/>
</dbReference>
<dbReference type="OrthoDB" id="9806673at2"/>
<dbReference type="Gene3D" id="1.20.58.410">
    <property type="entry name" value="Release factor"/>
    <property type="match status" value="1"/>
</dbReference>
<evidence type="ECO:0000259" key="7">
    <source>
        <dbReference type="PROSITE" id="PS00745"/>
    </source>
</evidence>
<dbReference type="Proteomes" id="UP000245370">
    <property type="component" value="Unassembled WGS sequence"/>
</dbReference>
<evidence type="ECO:0000256" key="5">
    <source>
        <dbReference type="HAMAP-Rule" id="MF_00094"/>
    </source>
</evidence>
<dbReference type="FunFam" id="3.30.160.20:FF:000040">
    <property type="entry name" value="Peptide chain release factor 2"/>
    <property type="match status" value="1"/>
</dbReference>
<evidence type="ECO:0000256" key="4">
    <source>
        <dbReference type="ARBA" id="ARBA00022917"/>
    </source>
</evidence>
<comment type="caution">
    <text evidence="8">The sequence shown here is derived from an EMBL/GenBank/DDBJ whole genome shotgun (WGS) entry which is preliminary data.</text>
</comment>
<feature type="domain" description="Prokaryotic-type class I peptide chain release factors" evidence="7">
    <location>
        <begin position="239"/>
        <end position="255"/>
    </location>
</feature>
<evidence type="ECO:0000256" key="1">
    <source>
        <dbReference type="ARBA" id="ARBA00010835"/>
    </source>
</evidence>
<dbReference type="PROSITE" id="PS00745">
    <property type="entry name" value="RF_PROK_I"/>
    <property type="match status" value="1"/>
</dbReference>
<evidence type="ECO:0000256" key="2">
    <source>
        <dbReference type="ARBA" id="ARBA00022481"/>
    </source>
</evidence>
<keyword evidence="2 5" id="KW-0488">Methylation</keyword>
<dbReference type="InterPro" id="IPR004374">
    <property type="entry name" value="PrfB"/>
</dbReference>
<dbReference type="NCBIfam" id="TIGR00020">
    <property type="entry name" value="prfB"/>
    <property type="match status" value="1"/>
</dbReference>
<evidence type="ECO:0000313" key="8">
    <source>
        <dbReference type="EMBL" id="PWH85654.1"/>
    </source>
</evidence>
<keyword evidence="9" id="KW-1185">Reference proteome</keyword>
<dbReference type="InterPro" id="IPR005139">
    <property type="entry name" value="PCRF"/>
</dbReference>
<evidence type="ECO:0000313" key="9">
    <source>
        <dbReference type="Proteomes" id="UP000245370"/>
    </source>
</evidence>
<comment type="similarity">
    <text evidence="1 5">Belongs to the prokaryotic/mitochondrial release factor family.</text>
</comment>
<gene>
    <name evidence="5 8" type="primary">prfB</name>
    <name evidence="8" type="ORF">DIT68_08445</name>
</gene>
<dbReference type="GO" id="GO:0005737">
    <property type="term" value="C:cytoplasm"/>
    <property type="evidence" value="ECO:0007669"/>
    <property type="project" value="UniProtKB-SubCell"/>
</dbReference>
<dbReference type="Pfam" id="PF00472">
    <property type="entry name" value="RF-1"/>
    <property type="match status" value="1"/>
</dbReference>
<evidence type="ECO:0000256" key="6">
    <source>
        <dbReference type="NCBIfam" id="TIGR00020"/>
    </source>
</evidence>
<sequence>MVNSDQIKSLKERIQNLFAYLSIDEKKRSIHENELAAQDPTFWDDPKKAEVLLKKNRQLKFWVDSSASLAERTEDLEVLIEFYNDGSGSVEEIEELYNNIIEDLENLELKNMLSGEEDGLNAVLQITAGAGGTESCDWASMLLRMYLMWGEKNGYKLKELNYQEGEVAGIKTVTIEFDGDFAFGYLKGENGVHRLVRISPFDSNAKRHTSFASVYVYPLVDDTIEIEINPADISFETFRSGGAGGQNVNKVETAVRLRHKPSGIVIENSEGRSQLGNKEKAMQLLKSQLYELELRKRMEKRSEIESEKKNIEWGSQIRNYVMHPYKLVKDVRTGHETGNVDDVMDGDLNAFLKAYLMEFGS</sequence>
<comment type="PTM">
    <text evidence="5">Methylated by PrmC. Methylation increases the termination efficiency of RF2.</text>
</comment>
<feature type="modified residue" description="N5-methylglutamine" evidence="5">
    <location>
        <position position="246"/>
    </location>
</feature>
<keyword evidence="4 5" id="KW-0648">Protein biosynthesis</keyword>
<dbReference type="Gene3D" id="3.30.70.1660">
    <property type="match status" value="1"/>
</dbReference>
<reference evidence="8 9" key="1">
    <citation type="submission" date="2018-05" db="EMBL/GenBank/DDBJ databases">
        <title>Brumimicrobium oceani sp. nov., isolated from coastal sediment.</title>
        <authorList>
            <person name="Kou Y."/>
        </authorList>
    </citation>
    <scope>NUCLEOTIDE SEQUENCE [LARGE SCALE GENOMIC DNA]</scope>
    <source>
        <strain evidence="8 9">C305</strain>
    </source>
</reference>
<dbReference type="SMART" id="SM00937">
    <property type="entry name" value="PCRF"/>
    <property type="match status" value="1"/>
</dbReference>